<dbReference type="EMBL" id="LFML01000027">
    <property type="protein sequence ID" value="KMO98552.1"/>
    <property type="molecule type" value="Genomic_DNA"/>
</dbReference>
<dbReference type="STRING" id="66430.ACS04_07030"/>
<proteinExistence type="predicted"/>
<feature type="compositionally biased region" description="Acidic residues" evidence="1">
    <location>
        <begin position="1"/>
        <end position="20"/>
    </location>
</feature>
<reference evidence="2 3" key="1">
    <citation type="submission" date="2015-06" db="EMBL/GenBank/DDBJ databases">
        <title>Recapitulation of the evolution of biosynthetic gene clusters reveals hidden chemical diversity on bacterial genomes.</title>
        <authorList>
            <person name="Cruz-Morales P."/>
            <person name="Martinez-Guerrero C."/>
            <person name="Morales-Escalante M.A."/>
            <person name="Yanez-Guerra L.A."/>
            <person name="Kopp J.F."/>
            <person name="Feldmann J."/>
            <person name="Ramos-Aboites H.E."/>
            <person name="Barona-Gomez F."/>
        </authorList>
    </citation>
    <scope>NUCLEOTIDE SEQUENCE [LARGE SCALE GENOMIC DNA]</scope>
    <source>
        <strain evidence="2 3">ATCC 31245</strain>
    </source>
</reference>
<sequence length="288" mass="30623">MSDDASDADDADDADEGGEADDPKTAWRTWHEQRVASVSAPYGPLSLIGTHWLSDYPEGRIPAVPGRWCATEGGVALSAAPEDGLSLDGEPLTGDAVLAADQAPPARSRVAAAGDLRITVIRREGEWAVRVFDPGSAARRAFAGIEATPYDPDFVLPGRFRPYGEDRTVQVANVDGQARGFGLGGELSFAYRGSEHTLQVAVDQDDGSLWAVIGDATSGSSSYRFRFLKPGIPDPVDGSITVDFNRTVLPPCAFADHFICPFPPPGNTLPFEVAAGERRLKDALAARI</sequence>
<dbReference type="InterPro" id="IPR012467">
    <property type="entry name" value="DUF1684"/>
</dbReference>
<evidence type="ECO:0000256" key="1">
    <source>
        <dbReference type="SAM" id="MobiDB-lite"/>
    </source>
</evidence>
<dbReference type="AlphaFoldDB" id="A0A0J6XWD1"/>
<evidence type="ECO:0000313" key="2">
    <source>
        <dbReference type="EMBL" id="KMO98552.1"/>
    </source>
</evidence>
<dbReference type="RefSeq" id="WP_048475654.1">
    <property type="nucleotide sequence ID" value="NZ_JBIRUD010000012.1"/>
</dbReference>
<evidence type="ECO:0008006" key="4">
    <source>
        <dbReference type="Google" id="ProtNLM"/>
    </source>
</evidence>
<protein>
    <recommendedName>
        <fullName evidence="4">DUF1684 domain-containing protein</fullName>
    </recommendedName>
</protein>
<dbReference type="Proteomes" id="UP000035932">
    <property type="component" value="Unassembled WGS sequence"/>
</dbReference>
<organism evidence="2 3">
    <name type="scientific">Streptomyces roseus</name>
    <dbReference type="NCBI Taxonomy" id="66430"/>
    <lineage>
        <taxon>Bacteria</taxon>
        <taxon>Bacillati</taxon>
        <taxon>Actinomycetota</taxon>
        <taxon>Actinomycetes</taxon>
        <taxon>Kitasatosporales</taxon>
        <taxon>Streptomycetaceae</taxon>
        <taxon>Streptomyces</taxon>
    </lineage>
</organism>
<dbReference type="PANTHER" id="PTHR41913:SF1">
    <property type="entry name" value="DUF1684 DOMAIN-CONTAINING PROTEIN"/>
    <property type="match status" value="1"/>
</dbReference>
<dbReference type="Pfam" id="PF07920">
    <property type="entry name" value="DUF1684"/>
    <property type="match status" value="1"/>
</dbReference>
<accession>A0A0J6XWD1</accession>
<name>A0A0J6XWD1_9ACTN</name>
<comment type="caution">
    <text evidence="2">The sequence shown here is derived from an EMBL/GenBank/DDBJ whole genome shotgun (WGS) entry which is preliminary data.</text>
</comment>
<dbReference type="OrthoDB" id="5493262at2"/>
<dbReference type="PATRIC" id="fig|66430.4.peg.3705"/>
<evidence type="ECO:0000313" key="3">
    <source>
        <dbReference type="Proteomes" id="UP000035932"/>
    </source>
</evidence>
<gene>
    <name evidence="2" type="ORF">ACS04_07030</name>
</gene>
<dbReference type="PANTHER" id="PTHR41913">
    <property type="entry name" value="DUF1684 DOMAIN-CONTAINING PROTEIN"/>
    <property type="match status" value="1"/>
</dbReference>
<feature type="region of interest" description="Disordered" evidence="1">
    <location>
        <begin position="1"/>
        <end position="29"/>
    </location>
</feature>
<keyword evidence="3" id="KW-1185">Reference proteome</keyword>